<dbReference type="KEGG" id="smo:SELMODRAFT_44687"/>
<keyword evidence="5" id="KW-1185">Reference proteome</keyword>
<dbReference type="InterPro" id="IPR006598">
    <property type="entry name" value="CAP10"/>
</dbReference>
<proteinExistence type="inferred from homology"/>
<dbReference type="Gramene" id="EFJ06625">
    <property type="protein sequence ID" value="EFJ06625"/>
    <property type="gene ID" value="SELMODRAFT_44687"/>
</dbReference>
<dbReference type="InterPro" id="IPR051091">
    <property type="entry name" value="O-Glucosyltr/Glycosyltrsf_90"/>
</dbReference>
<dbReference type="AlphaFoldDB" id="D8T9S1"/>
<name>D8T9S1_SELML</name>
<dbReference type="EMBL" id="GL377698">
    <property type="protein sequence ID" value="EFJ06625.1"/>
    <property type="molecule type" value="Genomic_DNA"/>
</dbReference>
<dbReference type="SMART" id="SM00672">
    <property type="entry name" value="CAP10"/>
    <property type="match status" value="1"/>
</dbReference>
<dbReference type="PANTHER" id="PTHR12203:SF35">
    <property type="entry name" value="PROTEIN O-GLUCOSYLTRANSFERASE 1"/>
    <property type="match status" value="1"/>
</dbReference>
<dbReference type="OMA" id="DIIYPAW"/>
<organism evidence="5">
    <name type="scientific">Selaginella moellendorffii</name>
    <name type="common">Spikemoss</name>
    <dbReference type="NCBI Taxonomy" id="88036"/>
    <lineage>
        <taxon>Eukaryota</taxon>
        <taxon>Viridiplantae</taxon>
        <taxon>Streptophyta</taxon>
        <taxon>Embryophyta</taxon>
        <taxon>Tracheophyta</taxon>
        <taxon>Lycopodiopsida</taxon>
        <taxon>Selaginellales</taxon>
        <taxon>Selaginellaceae</taxon>
        <taxon>Selaginella</taxon>
    </lineage>
</organism>
<protein>
    <recommendedName>
        <fullName evidence="3">Glycosyl transferase CAP10 domain-containing protein</fullName>
    </recommendedName>
</protein>
<feature type="domain" description="Glycosyl transferase CAP10" evidence="3">
    <location>
        <begin position="78"/>
        <end position="325"/>
    </location>
</feature>
<dbReference type="GO" id="GO:0016740">
    <property type="term" value="F:transferase activity"/>
    <property type="evidence" value="ECO:0007669"/>
    <property type="project" value="UniProtKB-KW"/>
</dbReference>
<evidence type="ECO:0000256" key="2">
    <source>
        <dbReference type="ARBA" id="ARBA00022679"/>
    </source>
</evidence>
<dbReference type="PANTHER" id="PTHR12203">
    <property type="entry name" value="KDEL LYS-ASP-GLU-LEU CONTAINING - RELATED"/>
    <property type="match status" value="1"/>
</dbReference>
<evidence type="ECO:0000259" key="3">
    <source>
        <dbReference type="SMART" id="SM00672"/>
    </source>
</evidence>
<dbReference type="Proteomes" id="UP000001514">
    <property type="component" value="Unassembled WGS sequence"/>
</dbReference>
<sequence>KSPSQCPAYFSWIDRDLAPWKDHGITLHSLQEAKKRADFRVLILNGTLYMERYHKCFQTRDDFTLRGLQLLLDRFPGMVPDVDLMFGCGDFPAIPRAKGSDDPSPPPLFSYCTTARGENYDIVFPDWSFWGWPEVNILPWEEEKQKIYSGAREEKWSKRQRFAYWKGNYWTGAARPDLVKCAANKDLFVSMISQDWNAEKGQGFKSSDMSKQCTHRYKVYVEGRGWSASLKYIMSCGSTVLFIHPDFHEFFSRSLIPFVHYWPINRTDICNSIKAAVDWGNAFPEEAEAMGKCAQTFLDMELDMKFVYQYMLLLLQHYAQLLKFQPVLPE</sequence>
<feature type="non-terminal residue" evidence="4">
    <location>
        <position position="1"/>
    </location>
</feature>
<feature type="non-terminal residue" evidence="4">
    <location>
        <position position="330"/>
    </location>
</feature>
<evidence type="ECO:0000256" key="1">
    <source>
        <dbReference type="ARBA" id="ARBA00010118"/>
    </source>
</evidence>
<evidence type="ECO:0000313" key="5">
    <source>
        <dbReference type="Proteomes" id="UP000001514"/>
    </source>
</evidence>
<keyword evidence="2" id="KW-0808">Transferase</keyword>
<evidence type="ECO:0000313" key="4">
    <source>
        <dbReference type="EMBL" id="EFJ06625.1"/>
    </source>
</evidence>
<gene>
    <name evidence="4" type="ORF">SELMODRAFT_44687</name>
</gene>
<dbReference type="HOGENOM" id="CLU_027109_0_0_1"/>
<dbReference type="eggNOG" id="KOG2458">
    <property type="taxonomic scope" value="Eukaryota"/>
</dbReference>
<accession>D8T9S1</accession>
<comment type="similarity">
    <text evidence="1">Belongs to the glycosyltransferase 90 family.</text>
</comment>
<reference evidence="4 5" key="1">
    <citation type="journal article" date="2011" name="Science">
        <title>The Selaginella genome identifies genetic changes associated with the evolution of vascular plants.</title>
        <authorList>
            <person name="Banks J.A."/>
            <person name="Nishiyama T."/>
            <person name="Hasebe M."/>
            <person name="Bowman J.L."/>
            <person name="Gribskov M."/>
            <person name="dePamphilis C."/>
            <person name="Albert V.A."/>
            <person name="Aono N."/>
            <person name="Aoyama T."/>
            <person name="Ambrose B.A."/>
            <person name="Ashton N.W."/>
            <person name="Axtell M.J."/>
            <person name="Barker E."/>
            <person name="Barker M.S."/>
            <person name="Bennetzen J.L."/>
            <person name="Bonawitz N.D."/>
            <person name="Chapple C."/>
            <person name="Cheng C."/>
            <person name="Correa L.G."/>
            <person name="Dacre M."/>
            <person name="DeBarry J."/>
            <person name="Dreyer I."/>
            <person name="Elias M."/>
            <person name="Engstrom E.M."/>
            <person name="Estelle M."/>
            <person name="Feng L."/>
            <person name="Finet C."/>
            <person name="Floyd S.K."/>
            <person name="Frommer W.B."/>
            <person name="Fujita T."/>
            <person name="Gramzow L."/>
            <person name="Gutensohn M."/>
            <person name="Harholt J."/>
            <person name="Hattori M."/>
            <person name="Heyl A."/>
            <person name="Hirai T."/>
            <person name="Hiwatashi Y."/>
            <person name="Ishikawa M."/>
            <person name="Iwata M."/>
            <person name="Karol K.G."/>
            <person name="Koehler B."/>
            <person name="Kolukisaoglu U."/>
            <person name="Kubo M."/>
            <person name="Kurata T."/>
            <person name="Lalonde S."/>
            <person name="Li K."/>
            <person name="Li Y."/>
            <person name="Litt A."/>
            <person name="Lyons E."/>
            <person name="Manning G."/>
            <person name="Maruyama T."/>
            <person name="Michael T.P."/>
            <person name="Mikami K."/>
            <person name="Miyazaki S."/>
            <person name="Morinaga S."/>
            <person name="Murata T."/>
            <person name="Mueller-Roeber B."/>
            <person name="Nelson D.R."/>
            <person name="Obara M."/>
            <person name="Oguri Y."/>
            <person name="Olmstead R.G."/>
            <person name="Onodera N."/>
            <person name="Petersen B.L."/>
            <person name="Pils B."/>
            <person name="Prigge M."/>
            <person name="Rensing S.A."/>
            <person name="Riano-Pachon D.M."/>
            <person name="Roberts A.W."/>
            <person name="Sato Y."/>
            <person name="Scheller H.V."/>
            <person name="Schulz B."/>
            <person name="Schulz C."/>
            <person name="Shakirov E.V."/>
            <person name="Shibagaki N."/>
            <person name="Shinohara N."/>
            <person name="Shippen D.E."/>
            <person name="Soerensen I."/>
            <person name="Sotooka R."/>
            <person name="Sugimoto N."/>
            <person name="Sugita M."/>
            <person name="Sumikawa N."/>
            <person name="Tanurdzic M."/>
            <person name="Theissen G."/>
            <person name="Ulvskov P."/>
            <person name="Wakazuki S."/>
            <person name="Weng J.K."/>
            <person name="Willats W.W."/>
            <person name="Wipf D."/>
            <person name="Wolf P.G."/>
            <person name="Yang L."/>
            <person name="Zimmer A.D."/>
            <person name="Zhu Q."/>
            <person name="Mitros T."/>
            <person name="Hellsten U."/>
            <person name="Loque D."/>
            <person name="Otillar R."/>
            <person name="Salamov A."/>
            <person name="Schmutz J."/>
            <person name="Shapiro H."/>
            <person name="Lindquist E."/>
            <person name="Lucas S."/>
            <person name="Rokhsar D."/>
            <person name="Grigoriev I.V."/>
        </authorList>
    </citation>
    <scope>NUCLEOTIDE SEQUENCE [LARGE SCALE GENOMIC DNA]</scope>
</reference>
<dbReference type="Pfam" id="PF05686">
    <property type="entry name" value="Glyco_transf_90"/>
    <property type="match status" value="1"/>
</dbReference>
<dbReference type="InParanoid" id="D8T9S1"/>